<keyword evidence="9" id="KW-1185">Reference proteome</keyword>
<evidence type="ECO:0000256" key="1">
    <source>
        <dbReference type="ARBA" id="ARBA00010518"/>
    </source>
</evidence>
<dbReference type="EMBL" id="JBHSXQ010000007">
    <property type="protein sequence ID" value="MFC6907176.1"/>
    <property type="molecule type" value="Genomic_DNA"/>
</dbReference>
<dbReference type="InterPro" id="IPR037152">
    <property type="entry name" value="L-asparaginase_N_sf"/>
</dbReference>
<dbReference type="PRINTS" id="PR00139">
    <property type="entry name" value="ASNGLNASE"/>
</dbReference>
<feature type="active site" evidence="4">
    <location>
        <position position="117"/>
    </location>
</feature>
<dbReference type="InterPro" id="IPR036152">
    <property type="entry name" value="Asp/glu_Ase-like_sf"/>
</dbReference>
<dbReference type="FunFam" id="3.40.50.1170:FF:000001">
    <property type="entry name" value="L-asparaginase 2"/>
    <property type="match status" value="1"/>
</dbReference>
<dbReference type="SUPFAM" id="SSF53774">
    <property type="entry name" value="Glutaminase/Asparaginase"/>
    <property type="match status" value="1"/>
</dbReference>
<evidence type="ECO:0000259" key="6">
    <source>
        <dbReference type="Pfam" id="PF00710"/>
    </source>
</evidence>
<evidence type="ECO:0000313" key="8">
    <source>
        <dbReference type="EMBL" id="MFC6907176.1"/>
    </source>
</evidence>
<dbReference type="PROSITE" id="PS51732">
    <property type="entry name" value="ASN_GLN_ASE_3"/>
    <property type="match status" value="1"/>
</dbReference>
<dbReference type="PIRSF" id="PIRSF500176">
    <property type="entry name" value="L_ASNase"/>
    <property type="match status" value="1"/>
</dbReference>
<gene>
    <name evidence="8" type="ORF">ACFQGH_18505</name>
</gene>
<evidence type="ECO:0000256" key="5">
    <source>
        <dbReference type="SAM" id="MobiDB-lite"/>
    </source>
</evidence>
<dbReference type="Pfam" id="PF17763">
    <property type="entry name" value="Asparaginase_C"/>
    <property type="match status" value="1"/>
</dbReference>
<dbReference type="InterPro" id="IPR027475">
    <property type="entry name" value="Asparaginase/glutaminase_AS2"/>
</dbReference>
<accession>A0ABD5V8G4</accession>
<comment type="caution">
    <text evidence="8">The sequence shown here is derived from an EMBL/GenBank/DDBJ whole genome shotgun (WGS) entry which is preliminary data.</text>
</comment>
<dbReference type="InterPro" id="IPR027474">
    <property type="entry name" value="L-asparaginase_N"/>
</dbReference>
<dbReference type="PANTHER" id="PTHR11707:SF28">
    <property type="entry name" value="60 KDA LYSOPHOSPHOLIPASE"/>
    <property type="match status" value="1"/>
</dbReference>
<organism evidence="8 9">
    <name type="scientific">Halalkalicoccus tibetensis</name>
    <dbReference type="NCBI Taxonomy" id="175632"/>
    <lineage>
        <taxon>Archaea</taxon>
        <taxon>Methanobacteriati</taxon>
        <taxon>Methanobacteriota</taxon>
        <taxon>Stenosarchaea group</taxon>
        <taxon>Halobacteria</taxon>
        <taxon>Halobacteriales</taxon>
        <taxon>Halococcaceae</taxon>
        <taxon>Halalkalicoccus</taxon>
    </lineage>
</organism>
<dbReference type="Pfam" id="PF00710">
    <property type="entry name" value="Asparaginase"/>
    <property type="match status" value="1"/>
</dbReference>
<dbReference type="InterPro" id="IPR004550">
    <property type="entry name" value="AsnASE_II"/>
</dbReference>
<dbReference type="Proteomes" id="UP001596312">
    <property type="component" value="Unassembled WGS sequence"/>
</dbReference>
<keyword evidence="2" id="KW-0378">Hydrolase</keyword>
<name>A0ABD5V8G4_9EURY</name>
<dbReference type="AlphaFoldDB" id="A0ABD5V8G4"/>
<dbReference type="GO" id="GO:0004067">
    <property type="term" value="F:asparaginase activity"/>
    <property type="evidence" value="ECO:0007669"/>
    <property type="project" value="UniProtKB-UniRule"/>
</dbReference>
<dbReference type="PANTHER" id="PTHR11707">
    <property type="entry name" value="L-ASPARAGINASE"/>
    <property type="match status" value="1"/>
</dbReference>
<dbReference type="InterPro" id="IPR027473">
    <property type="entry name" value="L-asparaginase_C"/>
</dbReference>
<dbReference type="InterPro" id="IPR040919">
    <property type="entry name" value="Asparaginase_C"/>
</dbReference>
<protein>
    <recommendedName>
        <fullName evidence="3">L-asparaginase</fullName>
    </recommendedName>
</protein>
<dbReference type="CDD" id="cd08964">
    <property type="entry name" value="L-asparaginase_II"/>
    <property type="match status" value="1"/>
</dbReference>
<feature type="region of interest" description="Disordered" evidence="5">
    <location>
        <begin position="1"/>
        <end position="27"/>
    </location>
</feature>
<feature type="domain" description="Asparaginase/glutaminase C-terminal" evidence="7">
    <location>
        <begin position="236"/>
        <end position="349"/>
    </location>
</feature>
<dbReference type="InterPro" id="IPR006034">
    <property type="entry name" value="Asparaginase/glutaminase-like"/>
</dbReference>
<sequence length="352" mass="37071">MMGITGGAGLTSSTAGGTEDEAEEAELSEYDGTVVQVLSMGGTIASTPGEGGASPSQSGDALIESVPELNDYADEILVDQVTQLGSFNLEQSDVADLGEAARDVEDIADGIVVTHGTDTMEESAYHLDLALDLDIPVVFTGAQRRPDEVSTDGPANLITSFRAATHGEIRSGVYIAFNEELHAARDVTKTHSSKLETFESPDKGPVAVFTRDDARLFREPRSYSASLPALRPNKTVSIASSGQGMDDRQIRVAIEQGDDGLVLDGFGLGNTSETLSDAVRDAVDSGIPVVVTSRTYAGTLNAIYGDGGGQTLQDHGALSGEDLPAHKARIKLLLALEATESMTELREYFGSW</sequence>
<dbReference type="PIRSF" id="PIRSF001220">
    <property type="entry name" value="L-ASNase_gatD"/>
    <property type="match status" value="1"/>
</dbReference>
<evidence type="ECO:0000256" key="4">
    <source>
        <dbReference type="PROSITE-ProRule" id="PRU10100"/>
    </source>
</evidence>
<dbReference type="SMART" id="SM00870">
    <property type="entry name" value="Asparaginase"/>
    <property type="match status" value="1"/>
</dbReference>
<proteinExistence type="inferred from homology"/>
<evidence type="ECO:0000313" key="9">
    <source>
        <dbReference type="Proteomes" id="UP001596312"/>
    </source>
</evidence>
<comment type="similarity">
    <text evidence="1">Belongs to the asparaginase 1 family.</text>
</comment>
<dbReference type="Gene3D" id="3.40.50.1170">
    <property type="entry name" value="L-asparaginase, N-terminal domain"/>
    <property type="match status" value="1"/>
</dbReference>
<dbReference type="RefSeq" id="WP_340605767.1">
    <property type="nucleotide sequence ID" value="NZ_JBBMXV010000007.1"/>
</dbReference>
<dbReference type="PROSITE" id="PS00917">
    <property type="entry name" value="ASN_GLN_ASE_2"/>
    <property type="match status" value="1"/>
</dbReference>
<reference evidence="8 9" key="1">
    <citation type="journal article" date="2019" name="Int. J. Syst. Evol. Microbiol.">
        <title>The Global Catalogue of Microorganisms (GCM) 10K type strain sequencing project: providing services to taxonomists for standard genome sequencing and annotation.</title>
        <authorList>
            <consortium name="The Broad Institute Genomics Platform"/>
            <consortium name="The Broad Institute Genome Sequencing Center for Infectious Disease"/>
            <person name="Wu L."/>
            <person name="Ma J."/>
        </authorList>
    </citation>
    <scope>NUCLEOTIDE SEQUENCE [LARGE SCALE GENOMIC DNA]</scope>
    <source>
        <strain evidence="8 9">CGMCC 1.3240</strain>
    </source>
</reference>
<evidence type="ECO:0000259" key="7">
    <source>
        <dbReference type="Pfam" id="PF17763"/>
    </source>
</evidence>
<feature type="compositionally biased region" description="Acidic residues" evidence="5">
    <location>
        <begin position="18"/>
        <end position="27"/>
    </location>
</feature>
<evidence type="ECO:0000256" key="2">
    <source>
        <dbReference type="ARBA" id="ARBA00022801"/>
    </source>
</evidence>
<feature type="domain" description="L-asparaginase N-terminal" evidence="6">
    <location>
        <begin position="35"/>
        <end position="220"/>
    </location>
</feature>
<dbReference type="Gene3D" id="3.40.50.40">
    <property type="match status" value="1"/>
</dbReference>
<dbReference type="SFLD" id="SFLDS00057">
    <property type="entry name" value="Glutaminase/Asparaginase"/>
    <property type="match status" value="1"/>
</dbReference>
<evidence type="ECO:0000256" key="3">
    <source>
        <dbReference type="ARBA" id="ARBA00070292"/>
    </source>
</evidence>